<dbReference type="EMBL" id="AWVI01000020">
    <property type="protein sequence ID" value="ERK46609.1"/>
    <property type="molecule type" value="Genomic_DNA"/>
</dbReference>
<sequence length="338" mass="37090">MKIIMNTIWFSLYCVCFFKESEDMNKSTLKYIGKRLIISAITLFVILVVLFLMVRFLPGSPINNEKLSAAQRAVIEAKYGLDKPIFTQFVIYVKDMLTGNFGVSMNLYKDMPVASLVGNAAKISFLYGLAAVIIGTIIGMALGVFAALHRNSIWDTLATALSVIGVSIPSFVFALLILIFFASYLRILPTAYSSSQPIYSSIMPVAALSTGVIANVSRFTRTEMIEVLDSDYMILAKAKGLDRKTLIFSHALRNALIPVITILGPILVNLMTGTMVVELLCSVPGLGKLLVNSILSSDYNIILACAFLYAAMYIIMMLVIDIAYGIIDPRIRLGKDEG</sequence>
<dbReference type="PROSITE" id="PS50928">
    <property type="entry name" value="ABC_TM1"/>
    <property type="match status" value="1"/>
</dbReference>
<dbReference type="GO" id="GO:0005886">
    <property type="term" value="C:plasma membrane"/>
    <property type="evidence" value="ECO:0007669"/>
    <property type="project" value="UniProtKB-SubCell"/>
</dbReference>
<comment type="caution">
    <text evidence="9">The sequence shown here is derived from an EMBL/GenBank/DDBJ whole genome shotgun (WGS) entry which is preliminary data.</text>
</comment>
<dbReference type="PANTHER" id="PTHR30465">
    <property type="entry name" value="INNER MEMBRANE ABC TRANSPORTER"/>
    <property type="match status" value="1"/>
</dbReference>
<gene>
    <name evidence="9" type="ORF">HMPREF0367_00406</name>
</gene>
<evidence type="ECO:0000256" key="6">
    <source>
        <dbReference type="ARBA" id="ARBA00023136"/>
    </source>
</evidence>
<dbReference type="InterPro" id="IPR035906">
    <property type="entry name" value="MetI-like_sf"/>
</dbReference>
<protein>
    <submittedName>
        <fullName evidence="9">Putative oligopeptide transport system permease protein OppB</fullName>
    </submittedName>
</protein>
<comment type="subcellular location">
    <subcellularLocation>
        <location evidence="1 7">Cell membrane</location>
        <topology evidence="1 7">Multi-pass membrane protein</topology>
    </subcellularLocation>
</comment>
<dbReference type="InterPro" id="IPR045621">
    <property type="entry name" value="BPD_transp_1_N"/>
</dbReference>
<dbReference type="HOGENOM" id="CLU_036879_0_0_9"/>
<dbReference type="Gene3D" id="1.10.3720.10">
    <property type="entry name" value="MetI-like"/>
    <property type="match status" value="1"/>
</dbReference>
<dbReference type="Pfam" id="PF19300">
    <property type="entry name" value="BPD_transp_1_N"/>
    <property type="match status" value="1"/>
</dbReference>
<feature type="transmembrane region" description="Helical" evidence="7">
    <location>
        <begin position="36"/>
        <end position="57"/>
    </location>
</feature>
<dbReference type="PANTHER" id="PTHR30465:SF74">
    <property type="entry name" value="OLIGOPEPTIDE TRANSPORT SYSTEM PERMEASE PROTEIN OPPB"/>
    <property type="match status" value="1"/>
</dbReference>
<dbReference type="Proteomes" id="UP000016658">
    <property type="component" value="Unassembled WGS sequence"/>
</dbReference>
<evidence type="ECO:0000313" key="9">
    <source>
        <dbReference type="EMBL" id="ERK46609.1"/>
    </source>
</evidence>
<comment type="similarity">
    <text evidence="7">Belongs to the binding-protein-dependent transport system permease family.</text>
</comment>
<evidence type="ECO:0000256" key="7">
    <source>
        <dbReference type="RuleBase" id="RU363032"/>
    </source>
</evidence>
<evidence type="ECO:0000256" key="5">
    <source>
        <dbReference type="ARBA" id="ARBA00022989"/>
    </source>
</evidence>
<proteinExistence type="inferred from homology"/>
<dbReference type="GO" id="GO:0055085">
    <property type="term" value="P:transmembrane transport"/>
    <property type="evidence" value="ECO:0007669"/>
    <property type="project" value="InterPro"/>
</dbReference>
<dbReference type="PATRIC" id="fig|649755.3.peg.367"/>
<keyword evidence="5 7" id="KW-1133">Transmembrane helix</keyword>
<evidence type="ECO:0000256" key="1">
    <source>
        <dbReference type="ARBA" id="ARBA00004651"/>
    </source>
</evidence>
<keyword evidence="6 7" id="KW-0472">Membrane</keyword>
<evidence type="ECO:0000259" key="8">
    <source>
        <dbReference type="PROSITE" id="PS50928"/>
    </source>
</evidence>
<evidence type="ECO:0000256" key="3">
    <source>
        <dbReference type="ARBA" id="ARBA00022475"/>
    </source>
</evidence>
<dbReference type="AlphaFoldDB" id="U2PS53"/>
<reference evidence="9 10" key="1">
    <citation type="submission" date="2013-06" db="EMBL/GenBank/DDBJ databases">
        <authorList>
            <person name="Weinstock G."/>
            <person name="Sodergren E."/>
            <person name="Lobos E.A."/>
            <person name="Fulton L."/>
            <person name="Fulton R."/>
            <person name="Courtney L."/>
            <person name="Fronick C."/>
            <person name="O'Laughlin M."/>
            <person name="Godfrey J."/>
            <person name="Wilson R.M."/>
            <person name="Miner T."/>
            <person name="Farmer C."/>
            <person name="Delehaunty K."/>
            <person name="Cordes M."/>
            <person name="Minx P."/>
            <person name="Tomlinson C."/>
            <person name="Chen J."/>
            <person name="Wollam A."/>
            <person name="Pepin K.H."/>
            <person name="Bhonagiri V."/>
            <person name="Zhang X."/>
            <person name="Warren W."/>
            <person name="Mitreva M."/>
            <person name="Mardis E.R."/>
            <person name="Wilson R.K."/>
        </authorList>
    </citation>
    <scope>NUCLEOTIDE SEQUENCE [LARGE SCALE GENOMIC DNA]</scope>
    <source>
        <strain evidence="9 10">ATCC 27803</strain>
    </source>
</reference>
<feature type="domain" description="ABC transmembrane type-1" evidence="8">
    <location>
        <begin position="121"/>
        <end position="320"/>
    </location>
</feature>
<accession>U2PS53</accession>
<feature type="transmembrane region" description="Helical" evidence="7">
    <location>
        <begin position="125"/>
        <end position="148"/>
    </location>
</feature>
<dbReference type="InterPro" id="IPR000515">
    <property type="entry name" value="MetI-like"/>
</dbReference>
<feature type="transmembrane region" description="Helical" evidence="7">
    <location>
        <begin position="197"/>
        <end position="216"/>
    </location>
</feature>
<keyword evidence="2 7" id="KW-0813">Transport</keyword>
<keyword evidence="4 7" id="KW-0812">Transmembrane</keyword>
<name>U2PS53_9FIRM</name>
<keyword evidence="3" id="KW-1003">Cell membrane</keyword>
<organism evidence="9 10">
    <name type="scientific">Faecalitalea cylindroides ATCC 27803</name>
    <dbReference type="NCBI Taxonomy" id="649755"/>
    <lineage>
        <taxon>Bacteria</taxon>
        <taxon>Bacillati</taxon>
        <taxon>Bacillota</taxon>
        <taxon>Erysipelotrichia</taxon>
        <taxon>Erysipelotrichales</taxon>
        <taxon>Erysipelotrichaceae</taxon>
        <taxon>Faecalitalea</taxon>
    </lineage>
</organism>
<dbReference type="CDD" id="cd06261">
    <property type="entry name" value="TM_PBP2"/>
    <property type="match status" value="1"/>
</dbReference>
<evidence type="ECO:0000256" key="2">
    <source>
        <dbReference type="ARBA" id="ARBA00022448"/>
    </source>
</evidence>
<dbReference type="Pfam" id="PF00528">
    <property type="entry name" value="BPD_transp_1"/>
    <property type="match status" value="1"/>
</dbReference>
<evidence type="ECO:0000313" key="10">
    <source>
        <dbReference type="Proteomes" id="UP000016658"/>
    </source>
</evidence>
<feature type="transmembrane region" description="Helical" evidence="7">
    <location>
        <begin position="160"/>
        <end position="185"/>
    </location>
</feature>
<feature type="transmembrane region" description="Helical" evidence="7">
    <location>
        <begin position="300"/>
        <end position="327"/>
    </location>
</feature>
<feature type="transmembrane region" description="Helical" evidence="7">
    <location>
        <begin position="255"/>
        <end position="280"/>
    </location>
</feature>
<evidence type="ECO:0000256" key="4">
    <source>
        <dbReference type="ARBA" id="ARBA00022692"/>
    </source>
</evidence>
<dbReference type="SUPFAM" id="SSF161098">
    <property type="entry name" value="MetI-like"/>
    <property type="match status" value="1"/>
</dbReference>